<feature type="transmembrane region" description="Helical" evidence="7">
    <location>
        <begin position="182"/>
        <end position="205"/>
    </location>
</feature>
<feature type="transmembrane region" description="Helical" evidence="7">
    <location>
        <begin position="225"/>
        <end position="244"/>
    </location>
</feature>
<dbReference type="GO" id="GO:0005774">
    <property type="term" value="C:vacuolar membrane"/>
    <property type="evidence" value="ECO:0007669"/>
    <property type="project" value="TreeGrafter"/>
</dbReference>
<keyword evidence="5 7" id="KW-0472">Membrane</keyword>
<feature type="compositionally biased region" description="Polar residues" evidence="6">
    <location>
        <begin position="11"/>
        <end position="21"/>
    </location>
</feature>
<protein>
    <recommendedName>
        <fullName evidence="8">Amino acid transporter transmembrane domain-containing protein</fullName>
    </recommendedName>
</protein>
<dbReference type="InterPro" id="IPR013057">
    <property type="entry name" value="AA_transpt_TM"/>
</dbReference>
<feature type="transmembrane region" description="Helical" evidence="7">
    <location>
        <begin position="45"/>
        <end position="63"/>
    </location>
</feature>
<dbReference type="EMBL" id="KV442015">
    <property type="protein sequence ID" value="OAQ35270.1"/>
    <property type="molecule type" value="Genomic_DNA"/>
</dbReference>
<evidence type="ECO:0000313" key="9">
    <source>
        <dbReference type="EMBL" id="OAQ35270.1"/>
    </source>
</evidence>
<dbReference type="GO" id="GO:0015179">
    <property type="term" value="F:L-amino acid transmembrane transporter activity"/>
    <property type="evidence" value="ECO:0007669"/>
    <property type="project" value="TreeGrafter"/>
</dbReference>
<comment type="similarity">
    <text evidence="2">Belongs to the amino acid/polyamine transporter 2 family.</text>
</comment>
<feature type="transmembrane region" description="Helical" evidence="7">
    <location>
        <begin position="69"/>
        <end position="91"/>
    </location>
</feature>
<keyword evidence="3 7" id="KW-0812">Transmembrane</keyword>
<organism evidence="9 10">
    <name type="scientific">Linnemannia elongata AG-77</name>
    <dbReference type="NCBI Taxonomy" id="1314771"/>
    <lineage>
        <taxon>Eukaryota</taxon>
        <taxon>Fungi</taxon>
        <taxon>Fungi incertae sedis</taxon>
        <taxon>Mucoromycota</taxon>
        <taxon>Mortierellomycotina</taxon>
        <taxon>Mortierellomycetes</taxon>
        <taxon>Mortierellales</taxon>
        <taxon>Mortierellaceae</taxon>
        <taxon>Linnemannia</taxon>
    </lineage>
</organism>
<dbReference type="STRING" id="1314771.A0A197KCP4"/>
<keyword evidence="4 7" id="KW-1133">Transmembrane helix</keyword>
<sequence>MNYDLEKKNSRSSQDAHSVSSDYEAGKHNSDLRAERPSQGSSYQAFFNIVCVVAGTGTLGLPFCLAQGGWIGVAILVLSMVMSIYTGILLIKCLYYNGHTRVASYQDVGAHAFGLWGQGAVWFFHTSVIIGVPVMFFILSGTEIRVLTKESVPGISKEAWIWICCCFVSIPFVLMKTLKEVSLLSMFGVAATAVLVGVATVESIIEYPNRVPFSYDVIVVRNLPTVVATMSVCFGGNVVYTHVEEAMRYPKAFSKVLAYAMMFCCLMYAVVAIPGYLTYGPDAKSPILSSLPENASRKVATIMIIAHVLLAAPVLMTSFALEIERIAHVTVERRGRFGERIWRTLIRLGIMGIVGGIACLVPFFDSFLSLLGAFGNCMLIYVMPIGFYWKLFGWRTMKWYELCWCGIVLVIGLLGCVIGSMDAIKALHRDFTQGREE</sequence>
<evidence type="ECO:0000313" key="10">
    <source>
        <dbReference type="Proteomes" id="UP000078512"/>
    </source>
</evidence>
<evidence type="ECO:0000256" key="4">
    <source>
        <dbReference type="ARBA" id="ARBA00022989"/>
    </source>
</evidence>
<feature type="transmembrane region" description="Helical" evidence="7">
    <location>
        <begin position="299"/>
        <end position="323"/>
    </location>
</feature>
<comment type="subcellular location">
    <subcellularLocation>
        <location evidence="1">Membrane</location>
        <topology evidence="1">Multi-pass membrane protein</topology>
    </subcellularLocation>
</comment>
<feature type="transmembrane region" description="Helical" evidence="7">
    <location>
        <begin position="344"/>
        <end position="364"/>
    </location>
</feature>
<accession>A0A197KCP4</accession>
<reference evidence="9 10" key="1">
    <citation type="submission" date="2016-05" db="EMBL/GenBank/DDBJ databases">
        <title>Genome sequencing reveals origins of a unique bacterial endosymbiosis in the earliest lineages of terrestrial Fungi.</title>
        <authorList>
            <consortium name="DOE Joint Genome Institute"/>
            <person name="Uehling J."/>
            <person name="Gryganskyi A."/>
            <person name="Hameed K."/>
            <person name="Tschaplinski T."/>
            <person name="Misztal P."/>
            <person name="Wu S."/>
            <person name="Desiro A."/>
            <person name="Vande Pol N."/>
            <person name="Du Z.-Y."/>
            <person name="Zienkiewicz A."/>
            <person name="Zienkiewicz K."/>
            <person name="Morin E."/>
            <person name="Tisserant E."/>
            <person name="Splivallo R."/>
            <person name="Hainaut M."/>
            <person name="Henrissat B."/>
            <person name="Ohm R."/>
            <person name="Kuo A."/>
            <person name="Yan J."/>
            <person name="Lipzen A."/>
            <person name="Nolan M."/>
            <person name="Labutti K."/>
            <person name="Barry K."/>
            <person name="Goldstein A."/>
            <person name="Labbe J."/>
            <person name="Schadt C."/>
            <person name="Tuskan G."/>
            <person name="Grigoriev I."/>
            <person name="Martin F."/>
            <person name="Vilgalys R."/>
            <person name="Bonito G."/>
        </authorList>
    </citation>
    <scope>NUCLEOTIDE SEQUENCE [LARGE SCALE GENOMIC DNA]</scope>
    <source>
        <strain evidence="9 10">AG-77</strain>
    </source>
</reference>
<feature type="transmembrane region" description="Helical" evidence="7">
    <location>
        <begin position="159"/>
        <end position="175"/>
    </location>
</feature>
<dbReference type="PANTHER" id="PTHR22950:SF349">
    <property type="entry name" value="AMINO ACID TRANSPORTER TRANSMEMBRANE DOMAIN-CONTAINING PROTEIN"/>
    <property type="match status" value="1"/>
</dbReference>
<feature type="transmembrane region" description="Helical" evidence="7">
    <location>
        <begin position="256"/>
        <end position="279"/>
    </location>
</feature>
<feature type="domain" description="Amino acid transporter transmembrane" evidence="8">
    <location>
        <begin position="39"/>
        <end position="424"/>
    </location>
</feature>
<evidence type="ECO:0000256" key="6">
    <source>
        <dbReference type="SAM" id="MobiDB-lite"/>
    </source>
</evidence>
<feature type="transmembrane region" description="Helical" evidence="7">
    <location>
        <begin position="401"/>
        <end position="421"/>
    </location>
</feature>
<dbReference type="AlphaFoldDB" id="A0A197KCP4"/>
<dbReference type="OrthoDB" id="40134at2759"/>
<evidence type="ECO:0000256" key="1">
    <source>
        <dbReference type="ARBA" id="ARBA00004141"/>
    </source>
</evidence>
<feature type="transmembrane region" description="Helical" evidence="7">
    <location>
        <begin position="112"/>
        <end position="139"/>
    </location>
</feature>
<evidence type="ECO:0000256" key="7">
    <source>
        <dbReference type="SAM" id="Phobius"/>
    </source>
</evidence>
<proteinExistence type="inferred from homology"/>
<dbReference type="Proteomes" id="UP000078512">
    <property type="component" value="Unassembled WGS sequence"/>
</dbReference>
<evidence type="ECO:0000259" key="8">
    <source>
        <dbReference type="Pfam" id="PF01490"/>
    </source>
</evidence>
<evidence type="ECO:0000256" key="5">
    <source>
        <dbReference type="ARBA" id="ARBA00023136"/>
    </source>
</evidence>
<keyword evidence="10" id="KW-1185">Reference proteome</keyword>
<gene>
    <name evidence="9" type="ORF">K457DRAFT_104929</name>
</gene>
<feature type="compositionally biased region" description="Basic and acidic residues" evidence="6">
    <location>
        <begin position="24"/>
        <end position="36"/>
    </location>
</feature>
<feature type="region of interest" description="Disordered" evidence="6">
    <location>
        <begin position="1"/>
        <end position="36"/>
    </location>
</feature>
<evidence type="ECO:0000256" key="3">
    <source>
        <dbReference type="ARBA" id="ARBA00022692"/>
    </source>
</evidence>
<name>A0A197KCP4_9FUNG</name>
<feature type="transmembrane region" description="Helical" evidence="7">
    <location>
        <begin position="370"/>
        <end position="389"/>
    </location>
</feature>
<evidence type="ECO:0000256" key="2">
    <source>
        <dbReference type="ARBA" id="ARBA00008066"/>
    </source>
</evidence>
<dbReference type="Pfam" id="PF01490">
    <property type="entry name" value="Aa_trans"/>
    <property type="match status" value="1"/>
</dbReference>
<dbReference type="PANTHER" id="PTHR22950">
    <property type="entry name" value="AMINO ACID TRANSPORTER"/>
    <property type="match status" value="1"/>
</dbReference>